<evidence type="ECO:0000259" key="4">
    <source>
        <dbReference type="Pfam" id="PF04586"/>
    </source>
</evidence>
<dbReference type="KEGG" id="paby:Ga0080574_TMP2794"/>
<dbReference type="OrthoDB" id="9786516at2"/>
<dbReference type="EMBL" id="CP015093">
    <property type="protein sequence ID" value="APZ53128.1"/>
    <property type="molecule type" value="Genomic_DNA"/>
</dbReference>
<reference evidence="5 6" key="1">
    <citation type="submission" date="2016-04" db="EMBL/GenBank/DDBJ databases">
        <title>Deep-sea bacteria in the southern Pacific.</title>
        <authorList>
            <person name="Tang K."/>
        </authorList>
    </citation>
    <scope>NUCLEOTIDE SEQUENCE [LARGE SCALE GENOMIC DNA]</scope>
    <source>
        <strain evidence="5 6">JLT2014</strain>
    </source>
</reference>
<feature type="domain" description="Prohead serine protease" evidence="4">
    <location>
        <begin position="47"/>
        <end position="147"/>
    </location>
</feature>
<dbReference type="GO" id="GO:0006508">
    <property type="term" value="P:proteolysis"/>
    <property type="evidence" value="ECO:0007669"/>
    <property type="project" value="UniProtKB-KW"/>
</dbReference>
<dbReference type="AlphaFoldDB" id="A0A1P8UUT4"/>
<dbReference type="RefSeq" id="WP_076700436.1">
    <property type="nucleotide sequence ID" value="NZ_CP015093.1"/>
</dbReference>
<keyword evidence="3" id="KW-0378">Hydrolase</keyword>
<evidence type="ECO:0000256" key="2">
    <source>
        <dbReference type="ARBA" id="ARBA00022670"/>
    </source>
</evidence>
<keyword evidence="1" id="KW-1188">Viral release from host cell</keyword>
<evidence type="ECO:0000313" key="5">
    <source>
        <dbReference type="EMBL" id="APZ53128.1"/>
    </source>
</evidence>
<dbReference type="InterPro" id="IPR054613">
    <property type="entry name" value="Peptidase_S78_dom"/>
</dbReference>
<name>A0A1P8UUT4_9RHOB</name>
<accession>A0A1P8UUT4</accession>
<dbReference type="STRING" id="1250539.Ga0080574_TMP2794"/>
<proteinExistence type="predicted"/>
<sequence>MDRAFSTLEIKELDDDSGTITGIASTPTPDRMDDVVLPLGAKFQLPIPLLWQHNHGDPIGHVTEATVTAKGIEVVAKVALGVTDEIDRYWRLMKAGLVRGLSIGFRGLKVAQIEGTWGVEFQEWEWLELSAVTIPAQAEASIATIKEFAAKPEQAAALVQPAPPPAASGKKAVVVKLNDPARVRAKPFVINKIHTG</sequence>
<dbReference type="GO" id="GO:0008233">
    <property type="term" value="F:peptidase activity"/>
    <property type="evidence" value="ECO:0007669"/>
    <property type="project" value="UniProtKB-KW"/>
</dbReference>
<protein>
    <submittedName>
        <fullName evidence="5">Phage prohead protease, HK97 family</fullName>
    </submittedName>
</protein>
<gene>
    <name evidence="5" type="ORF">Ga0080574_TMP2794</name>
</gene>
<keyword evidence="6" id="KW-1185">Reference proteome</keyword>
<dbReference type="Proteomes" id="UP000187059">
    <property type="component" value="Chromosome"/>
</dbReference>
<evidence type="ECO:0000313" key="6">
    <source>
        <dbReference type="Proteomes" id="UP000187059"/>
    </source>
</evidence>
<evidence type="ECO:0000256" key="1">
    <source>
        <dbReference type="ARBA" id="ARBA00022612"/>
    </source>
</evidence>
<keyword evidence="2 5" id="KW-0645">Protease</keyword>
<dbReference type="Pfam" id="PF04586">
    <property type="entry name" value="Peptidase_S78"/>
    <property type="match status" value="1"/>
</dbReference>
<evidence type="ECO:0000256" key="3">
    <source>
        <dbReference type="ARBA" id="ARBA00022801"/>
    </source>
</evidence>
<organism evidence="5 6">
    <name type="scientific">Salipiger abyssi</name>
    <dbReference type="NCBI Taxonomy" id="1250539"/>
    <lineage>
        <taxon>Bacteria</taxon>
        <taxon>Pseudomonadati</taxon>
        <taxon>Pseudomonadota</taxon>
        <taxon>Alphaproteobacteria</taxon>
        <taxon>Rhodobacterales</taxon>
        <taxon>Roseobacteraceae</taxon>
        <taxon>Salipiger</taxon>
    </lineage>
</organism>